<feature type="binding site" evidence="9">
    <location>
        <position position="99"/>
    </location>
    <ligand>
        <name>Fe(2+)</name>
        <dbReference type="ChEBI" id="CHEBI:29033"/>
    </ligand>
</feature>
<dbReference type="GO" id="GO:0010308">
    <property type="term" value="F:acireductone dioxygenase (Ni2+-requiring) activity"/>
    <property type="evidence" value="ECO:0007669"/>
    <property type="project" value="UniProtKB-UniRule"/>
</dbReference>
<evidence type="ECO:0000256" key="4">
    <source>
        <dbReference type="ARBA" id="ARBA00022723"/>
    </source>
</evidence>
<comment type="function">
    <text evidence="9">Catalyzes 2 different reactions between oxygene and the acireductone 1,2-dihydroxy-3-keto-5-methylthiopentene (DHK-MTPene) depending upon the metal bound in the active site. Fe-containing acireductone dioxygenase (Fe-ARD) produces formate and 2-keto-4-methylthiobutyrate (KMTB), the alpha-ketoacid precursor of methionine in the methionine recycle pathway. Ni-containing acireductone dioxygenase (Ni-ARD) produces methylthiopropionate, carbon monoxide and formate, and does not lie on the methionine recycle pathway.</text>
</comment>
<dbReference type="PANTHER" id="PTHR23418:SF0">
    <property type="entry name" value="ACIREDUCTONE DIOXYGENASE"/>
    <property type="match status" value="1"/>
</dbReference>
<feature type="site" description="Important to generate the dianion" evidence="9">
    <location>
        <position position="105"/>
    </location>
</feature>
<feature type="binding site" evidence="9">
    <location>
        <position position="97"/>
    </location>
    <ligand>
        <name>Ni(2+)</name>
        <dbReference type="ChEBI" id="CHEBI:49786"/>
    </ligand>
</feature>
<dbReference type="HAMAP" id="MF_01682">
    <property type="entry name" value="Salvage_MtnD"/>
    <property type="match status" value="1"/>
</dbReference>
<evidence type="ECO:0000256" key="9">
    <source>
        <dbReference type="HAMAP-Rule" id="MF_01682"/>
    </source>
</evidence>
<comment type="catalytic activity">
    <reaction evidence="9">
        <text>1,2-dihydroxy-5-(methylsulfanyl)pent-1-en-3-one + O2 = 3-(methylsulfanyl)propanoate + CO + formate + 2 H(+)</text>
        <dbReference type="Rhea" id="RHEA:14161"/>
        <dbReference type="ChEBI" id="CHEBI:15378"/>
        <dbReference type="ChEBI" id="CHEBI:15379"/>
        <dbReference type="ChEBI" id="CHEBI:15740"/>
        <dbReference type="ChEBI" id="CHEBI:17245"/>
        <dbReference type="ChEBI" id="CHEBI:49016"/>
        <dbReference type="ChEBI" id="CHEBI:49252"/>
        <dbReference type="EC" id="1.13.11.53"/>
    </reaction>
</comment>
<dbReference type="Gene3D" id="2.60.120.10">
    <property type="entry name" value="Jelly Rolls"/>
    <property type="match status" value="1"/>
</dbReference>
<feature type="binding site" evidence="9">
    <location>
        <position position="103"/>
    </location>
    <ligand>
        <name>Ni(2+)</name>
        <dbReference type="ChEBI" id="CHEBI:49786"/>
    </ligand>
</feature>
<protein>
    <recommendedName>
        <fullName evidence="9">Acireductone dioxygenase</fullName>
    </recommendedName>
    <alternativeName>
        <fullName evidence="9">1,2-dihydroxy-3-keto-5-methylthiopentene dioxygenase</fullName>
        <shortName evidence="9">DHK-MTPene dioxygenase</shortName>
    </alternativeName>
    <alternativeName>
        <fullName evidence="9">Acireductone dioxygenase (Fe(2+)-requiring)</fullName>
        <shortName evidence="9">ARD'</shortName>
        <shortName evidence="9">Fe-ARD</shortName>
        <ecNumber evidence="9">1.13.11.54</ecNumber>
    </alternativeName>
    <alternativeName>
        <fullName evidence="9">Acireductone dioxygenase (Ni(2+)-requiring)</fullName>
        <shortName evidence="9">ARD</shortName>
        <shortName evidence="9">Ni-ARD</shortName>
        <ecNumber evidence="9">1.13.11.53</ecNumber>
    </alternativeName>
</protein>
<keyword evidence="2 9" id="KW-0533">Nickel</keyword>
<proteinExistence type="inferred from homology"/>
<keyword evidence="4 9" id="KW-0479">Metal-binding</keyword>
<dbReference type="RefSeq" id="WP_337335142.1">
    <property type="nucleotide sequence ID" value="NZ_JBBDHC010000008.1"/>
</dbReference>
<comment type="cofactor">
    <cofactor evidence="9">
        <name>Ni(2+)</name>
        <dbReference type="ChEBI" id="CHEBI:49786"/>
    </cofactor>
    <text evidence="9">Binds 1 nickel ion per monomer.</text>
</comment>
<dbReference type="EC" id="1.13.11.53" evidence="9"/>
<keyword evidence="7 9" id="KW-0408">Iron</keyword>
<dbReference type="Pfam" id="PF03079">
    <property type="entry name" value="ARD"/>
    <property type="match status" value="1"/>
</dbReference>
<evidence type="ECO:0000313" key="10">
    <source>
        <dbReference type="EMBL" id="MEJ1249424.1"/>
    </source>
</evidence>
<dbReference type="EMBL" id="JBBDHC010000008">
    <property type="protein sequence ID" value="MEJ1249424.1"/>
    <property type="molecule type" value="Genomic_DNA"/>
</dbReference>
<comment type="cofactor">
    <cofactor evidence="9">
        <name>Fe(2+)</name>
        <dbReference type="ChEBI" id="CHEBI:29033"/>
    </cofactor>
    <text evidence="9">Binds 1 Fe(2+) cation per monomer.</text>
</comment>
<gene>
    <name evidence="9" type="primary">mtnD</name>
    <name evidence="10" type="ORF">WB794_07030</name>
</gene>
<dbReference type="CDD" id="cd02232">
    <property type="entry name" value="cupin_ARD"/>
    <property type="match status" value="1"/>
</dbReference>
<dbReference type="SUPFAM" id="SSF51182">
    <property type="entry name" value="RmlC-like cupins"/>
    <property type="match status" value="1"/>
</dbReference>
<keyword evidence="5 9" id="KW-0223">Dioxygenase</keyword>
<comment type="similarity">
    <text evidence="9">Belongs to the acireductone dioxygenase (ARD) family.</text>
</comment>
<keyword evidence="3 9" id="KW-0028">Amino-acid biosynthesis</keyword>
<keyword evidence="8 9" id="KW-0486">Methionine biosynthesis</keyword>
<dbReference type="InterPro" id="IPR014710">
    <property type="entry name" value="RmlC-like_jellyroll"/>
</dbReference>
<dbReference type="GO" id="GO:0019509">
    <property type="term" value="P:L-methionine salvage from methylthioadenosine"/>
    <property type="evidence" value="ECO:0007669"/>
    <property type="project" value="UniProtKB-UniRule"/>
</dbReference>
<feature type="binding site" evidence="9">
    <location>
        <position position="99"/>
    </location>
    <ligand>
        <name>Ni(2+)</name>
        <dbReference type="ChEBI" id="CHEBI:49786"/>
    </ligand>
</feature>
<keyword evidence="6 9" id="KW-0560">Oxidoreductase</keyword>
<dbReference type="PANTHER" id="PTHR23418">
    <property type="entry name" value="ACIREDUCTONE DIOXYGENASE"/>
    <property type="match status" value="1"/>
</dbReference>
<dbReference type="EC" id="1.13.11.54" evidence="9"/>
<feature type="binding site" evidence="9">
    <location>
        <position position="141"/>
    </location>
    <ligand>
        <name>Fe(2+)</name>
        <dbReference type="ChEBI" id="CHEBI:29033"/>
    </ligand>
</feature>
<dbReference type="GO" id="GO:0016151">
    <property type="term" value="F:nickel cation binding"/>
    <property type="evidence" value="ECO:0007669"/>
    <property type="project" value="UniProtKB-UniRule"/>
</dbReference>
<evidence type="ECO:0000256" key="6">
    <source>
        <dbReference type="ARBA" id="ARBA00023002"/>
    </source>
</evidence>
<feature type="binding site" evidence="9">
    <location>
        <position position="97"/>
    </location>
    <ligand>
        <name>Fe(2+)</name>
        <dbReference type="ChEBI" id="CHEBI:29033"/>
    </ligand>
</feature>
<evidence type="ECO:0000256" key="5">
    <source>
        <dbReference type="ARBA" id="ARBA00022964"/>
    </source>
</evidence>
<dbReference type="InterPro" id="IPR004313">
    <property type="entry name" value="ARD"/>
</dbReference>
<dbReference type="GO" id="GO:0019284">
    <property type="term" value="P:L-methionine salvage from S-adenosylmethionine"/>
    <property type="evidence" value="ECO:0007669"/>
    <property type="project" value="InterPro"/>
</dbReference>
<dbReference type="GO" id="GO:0005506">
    <property type="term" value="F:iron ion binding"/>
    <property type="evidence" value="ECO:0007669"/>
    <property type="project" value="UniProtKB-UniRule"/>
</dbReference>
<comment type="pathway">
    <text evidence="9">Amino-acid biosynthesis; L-methionine biosynthesis via salvage pathway; L-methionine from S-methyl-5-thio-alpha-D-ribose 1-phosphate: step 5/6.</text>
</comment>
<dbReference type="InterPro" id="IPR011051">
    <property type="entry name" value="RmlC_Cupin_sf"/>
</dbReference>
<feature type="site" description="May play a role in metal incorporation in vivo" evidence="9">
    <location>
        <position position="96"/>
    </location>
</feature>
<organism evidence="10 11">
    <name type="scientific">Denitratimonas tolerans</name>
    <dbReference type="NCBI Taxonomy" id="1338420"/>
    <lineage>
        <taxon>Bacteria</taxon>
        <taxon>Pseudomonadati</taxon>
        <taxon>Pseudomonadota</taxon>
        <taxon>Gammaproteobacteria</taxon>
        <taxon>Lysobacterales</taxon>
        <taxon>Lysobacteraceae</taxon>
        <taxon>Denitratimonas</taxon>
    </lineage>
</organism>
<evidence type="ECO:0000256" key="7">
    <source>
        <dbReference type="ARBA" id="ARBA00023004"/>
    </source>
</evidence>
<comment type="catalytic activity">
    <reaction evidence="1 9">
        <text>1,2-dihydroxy-5-(methylsulfanyl)pent-1-en-3-one + O2 = 4-methylsulfanyl-2-oxobutanoate + formate + 2 H(+)</text>
        <dbReference type="Rhea" id="RHEA:24504"/>
        <dbReference type="ChEBI" id="CHEBI:15378"/>
        <dbReference type="ChEBI" id="CHEBI:15379"/>
        <dbReference type="ChEBI" id="CHEBI:15740"/>
        <dbReference type="ChEBI" id="CHEBI:16723"/>
        <dbReference type="ChEBI" id="CHEBI:49252"/>
        <dbReference type="EC" id="1.13.11.54"/>
    </reaction>
</comment>
<evidence type="ECO:0000313" key="11">
    <source>
        <dbReference type="Proteomes" id="UP001364472"/>
    </source>
</evidence>
<accession>A0AAW9R6K3</accession>
<dbReference type="GO" id="GO:0010309">
    <property type="term" value="F:acireductone dioxygenase [iron(II)-requiring] activity"/>
    <property type="evidence" value="ECO:0007669"/>
    <property type="project" value="UniProtKB-UniRule"/>
</dbReference>
<feature type="binding site" evidence="9">
    <location>
        <position position="141"/>
    </location>
    <ligand>
        <name>Ni(2+)</name>
        <dbReference type="ChEBI" id="CHEBI:49786"/>
    </ligand>
</feature>
<dbReference type="InterPro" id="IPR023956">
    <property type="entry name" value="ARD_bac"/>
</dbReference>
<comment type="subunit">
    <text evidence="9">Monomer.</text>
</comment>
<comment type="caution">
    <text evidence="10">The sequence shown here is derived from an EMBL/GenBank/DDBJ whole genome shotgun (WGS) entry which is preliminary data.</text>
</comment>
<sequence>MSRLRIFSDTRPATAELVTENYSRIQAELDALGVRFERWPAPHALSHDASQEDVLDAYRAEVDELVKEYGFRSIDVARVTPDHPDRAALRGKFLEEHSHMEDEVRFFVSGSGLFSLHVRGKVYEVRCEAGDLISVPDATPHWFDMGPEPDFTAIRFFTEADGWVGHFTGSDIARRFPRYEPGQAG</sequence>
<evidence type="ECO:0000256" key="3">
    <source>
        <dbReference type="ARBA" id="ARBA00022605"/>
    </source>
</evidence>
<dbReference type="AlphaFoldDB" id="A0AAW9R6K3"/>
<name>A0AAW9R6K3_9GAMM</name>
<evidence type="ECO:0000256" key="2">
    <source>
        <dbReference type="ARBA" id="ARBA00022596"/>
    </source>
</evidence>
<evidence type="ECO:0000256" key="8">
    <source>
        <dbReference type="ARBA" id="ARBA00023167"/>
    </source>
</evidence>
<reference evidence="10 11" key="1">
    <citation type="journal article" date="2016" name="Antonie Van Leeuwenhoek">
        <title>Denitratimonas tolerans gen. nov., sp. nov., a denitrifying bacterium isolated from a bioreactor for tannery wastewater treatment.</title>
        <authorList>
            <person name="Han S.I."/>
            <person name="Kim J.O."/>
            <person name="Lee Y.R."/>
            <person name="Ekpeghere K.I."/>
            <person name="Koh S.C."/>
            <person name="Whang K.S."/>
        </authorList>
    </citation>
    <scope>NUCLEOTIDE SEQUENCE [LARGE SCALE GENOMIC DNA]</scope>
    <source>
        <strain evidence="10 11">KACC 17565</strain>
    </source>
</reference>
<feature type="binding site" evidence="9">
    <location>
        <position position="103"/>
    </location>
    <ligand>
        <name>Fe(2+)</name>
        <dbReference type="ChEBI" id="CHEBI:29033"/>
    </ligand>
</feature>
<feature type="site" description="May play a role in transmitting local conformational changes" evidence="9">
    <location>
        <position position="102"/>
    </location>
</feature>
<keyword evidence="11" id="KW-1185">Reference proteome</keyword>
<dbReference type="Proteomes" id="UP001364472">
    <property type="component" value="Unassembled WGS sequence"/>
</dbReference>
<evidence type="ECO:0000256" key="1">
    <source>
        <dbReference type="ARBA" id="ARBA00000428"/>
    </source>
</evidence>